<dbReference type="Gramene" id="TraesARI6D03G03629810.1">
    <property type="protein sequence ID" value="TraesARI6D03G03629810.1"/>
    <property type="gene ID" value="TraesARI6D03G03629810"/>
</dbReference>
<proteinExistence type="inferred from homology"/>
<dbReference type="Gramene" id="TraesSTAUn03G04508830.1">
    <property type="protein sequence ID" value="TraesSTAUn03G04508830.1"/>
    <property type="gene ID" value="TraesSTAUn03G04508830"/>
</dbReference>
<dbReference type="Gramene" id="TraesCLE_scaffold_076943_01G000100.1">
    <property type="protein sequence ID" value="TraesCLE_scaffold_076943_01G000100.1"/>
    <property type="gene ID" value="TraesCLE_scaffold_076943_01G000100"/>
</dbReference>
<feature type="region of interest" description="Disordered" evidence="6">
    <location>
        <begin position="227"/>
        <end position="300"/>
    </location>
</feature>
<dbReference type="Gramene" id="TraesCS6D02G069300.1">
    <property type="protein sequence ID" value="TraesCS6D02G069300.1"/>
    <property type="gene ID" value="TraesCS6D02G069300"/>
</dbReference>
<evidence type="ECO:0000256" key="4">
    <source>
        <dbReference type="ARBA" id="ARBA00023163"/>
    </source>
</evidence>
<feature type="domain" description="BHLH" evidence="7">
    <location>
        <begin position="289"/>
        <end position="338"/>
    </location>
</feature>
<dbReference type="CDD" id="cd11443">
    <property type="entry name" value="bHLH_AtAMS_like"/>
    <property type="match status" value="1"/>
</dbReference>
<feature type="compositionally biased region" description="Polar residues" evidence="6">
    <location>
        <begin position="232"/>
        <end position="245"/>
    </location>
</feature>
<dbReference type="RefSeq" id="XP_044418261.1">
    <property type="nucleotide sequence ID" value="XM_044562326.1"/>
</dbReference>
<evidence type="ECO:0000313" key="8">
    <source>
        <dbReference type="EnsemblPlants" id="TraesCS6D02G069300.1"/>
    </source>
</evidence>
<dbReference type="PANTHER" id="PTHR31945:SF11">
    <property type="entry name" value="TRANSCRIPTION FACTOR ABORTED MICROSPORES"/>
    <property type="match status" value="1"/>
</dbReference>
<dbReference type="Gramene" id="TraesCS6D03G0144100.1">
    <property type="protein sequence ID" value="TraesCS6D03G0144100.1.CDS"/>
    <property type="gene ID" value="TraesCS6D03G0144100"/>
</dbReference>
<dbReference type="SMART" id="SM00353">
    <property type="entry name" value="HLH"/>
    <property type="match status" value="1"/>
</dbReference>
<dbReference type="OMA" id="PWKEEAG"/>
<dbReference type="Gramene" id="TraesPARA_EIv1.0_2207290.2">
    <property type="protein sequence ID" value="TraesPARA_EIv1.0_2207290.2.CDS"/>
    <property type="gene ID" value="TraesPARA_EIv1.0_2207290"/>
</dbReference>
<dbReference type="AlphaFoldDB" id="A0A3B6QAI3"/>
<dbReference type="Pfam" id="PF00010">
    <property type="entry name" value="HLH"/>
    <property type="match status" value="1"/>
</dbReference>
<keyword evidence="9" id="KW-1185">Reference proteome</keyword>
<gene>
    <name evidence="8" type="primary">LOC123143410</name>
</gene>
<dbReference type="EnsemblPlants" id="TraesCS6D02G069300.1">
    <property type="protein sequence ID" value="TraesCS6D02G069300.1"/>
    <property type="gene ID" value="TraesCS6D02G069300"/>
</dbReference>
<feature type="region of interest" description="Disordered" evidence="6">
    <location>
        <begin position="346"/>
        <end position="417"/>
    </location>
</feature>
<evidence type="ECO:0000256" key="6">
    <source>
        <dbReference type="SAM" id="MobiDB-lite"/>
    </source>
</evidence>
<dbReference type="Gramene" id="TraesJUL6D03G03697210.1">
    <property type="protein sequence ID" value="TraesJUL6D03G03697210.1"/>
    <property type="gene ID" value="TraesJUL6D03G03697210"/>
</dbReference>
<comment type="subcellular location">
    <subcellularLocation>
        <location evidence="1">Nucleus</location>
    </subcellularLocation>
</comment>
<dbReference type="KEGG" id="taes:123143410"/>
<evidence type="ECO:0000256" key="1">
    <source>
        <dbReference type="ARBA" id="ARBA00004123"/>
    </source>
</evidence>
<dbReference type="Gramene" id="TraesLDM6D03G03665620.1">
    <property type="protein sequence ID" value="TraesLDM6D03G03665620.1"/>
    <property type="gene ID" value="TraesLDM6D03G03665620"/>
</dbReference>
<reference evidence="8" key="1">
    <citation type="submission" date="2018-08" db="EMBL/GenBank/DDBJ databases">
        <authorList>
            <person name="Rossello M."/>
        </authorList>
    </citation>
    <scope>NUCLEOTIDE SEQUENCE [LARGE SCALE GENOMIC DNA]</scope>
    <source>
        <strain evidence="8">cv. Chinese Spring</strain>
    </source>
</reference>
<protein>
    <recommendedName>
        <fullName evidence="7">BHLH domain-containing protein</fullName>
    </recommendedName>
</protein>
<dbReference type="GeneID" id="123143410"/>
<evidence type="ECO:0000259" key="7">
    <source>
        <dbReference type="PROSITE" id="PS50888"/>
    </source>
</evidence>
<organism evidence="8">
    <name type="scientific">Triticum aestivum</name>
    <name type="common">Wheat</name>
    <dbReference type="NCBI Taxonomy" id="4565"/>
    <lineage>
        <taxon>Eukaryota</taxon>
        <taxon>Viridiplantae</taxon>
        <taxon>Streptophyta</taxon>
        <taxon>Embryophyta</taxon>
        <taxon>Tracheophyta</taxon>
        <taxon>Spermatophyta</taxon>
        <taxon>Magnoliopsida</taxon>
        <taxon>Liliopsida</taxon>
        <taxon>Poales</taxon>
        <taxon>Poaceae</taxon>
        <taxon>BOP clade</taxon>
        <taxon>Pooideae</taxon>
        <taxon>Triticodae</taxon>
        <taxon>Triticeae</taxon>
        <taxon>Triticinae</taxon>
        <taxon>Triticum</taxon>
    </lineage>
</organism>
<reference evidence="8" key="2">
    <citation type="submission" date="2018-10" db="UniProtKB">
        <authorList>
            <consortium name="EnsemblPlants"/>
        </authorList>
    </citation>
    <scope>IDENTIFICATION</scope>
</reference>
<dbReference type="GO" id="GO:0005634">
    <property type="term" value="C:nucleus"/>
    <property type="evidence" value="ECO:0000318"/>
    <property type="project" value="GO_Central"/>
</dbReference>
<dbReference type="GO" id="GO:0046983">
    <property type="term" value="F:protein dimerization activity"/>
    <property type="evidence" value="ECO:0007669"/>
    <property type="project" value="InterPro"/>
</dbReference>
<dbReference type="Gramene" id="TraesCAD_scaffold_100838_01G000100.1">
    <property type="protein sequence ID" value="TraesCAD_scaffold_100838_01G000100.1"/>
    <property type="gene ID" value="TraesCAD_scaffold_100838_01G000100"/>
</dbReference>
<dbReference type="SUPFAM" id="SSF47459">
    <property type="entry name" value="HLH, helix-loop-helix DNA-binding domain"/>
    <property type="match status" value="1"/>
</dbReference>
<evidence type="ECO:0000256" key="3">
    <source>
        <dbReference type="ARBA" id="ARBA00023015"/>
    </source>
</evidence>
<dbReference type="GO" id="GO:0003700">
    <property type="term" value="F:DNA-binding transcription factor activity"/>
    <property type="evidence" value="ECO:0000318"/>
    <property type="project" value="GO_Central"/>
</dbReference>
<dbReference type="GO" id="GO:0043565">
    <property type="term" value="F:sequence-specific DNA binding"/>
    <property type="evidence" value="ECO:0000318"/>
    <property type="project" value="GO_Central"/>
</dbReference>
<dbReference type="Gramene" id="TraesKAR6D01G0034070.1">
    <property type="protein sequence ID" value="cds.TraesKAR6D01G0034070.1"/>
    <property type="gene ID" value="TraesKAR6D01G0034070"/>
</dbReference>
<dbReference type="Gramene" id="TraesLACUn03G04467310.1">
    <property type="protein sequence ID" value="TraesLACUn03G04467310.1"/>
    <property type="gene ID" value="TraesLACUn03G04467310"/>
</dbReference>
<dbReference type="Gramene" id="TraesNOR6D03G03702380.1">
    <property type="protein sequence ID" value="TraesNOR6D03G03702380.1"/>
    <property type="gene ID" value="TraesNOR6D03G03702380"/>
</dbReference>
<dbReference type="PROSITE" id="PS50888">
    <property type="entry name" value="BHLH"/>
    <property type="match status" value="1"/>
</dbReference>
<evidence type="ECO:0000256" key="2">
    <source>
        <dbReference type="ARBA" id="ARBA00005510"/>
    </source>
</evidence>
<dbReference type="SMR" id="A0A3B6QAI3"/>
<evidence type="ECO:0000313" key="9">
    <source>
        <dbReference type="Proteomes" id="UP000019116"/>
    </source>
</evidence>
<dbReference type="GO" id="GO:0006355">
    <property type="term" value="P:regulation of DNA-templated transcription"/>
    <property type="evidence" value="ECO:0000318"/>
    <property type="project" value="GO_Central"/>
</dbReference>
<dbReference type="Gramene" id="TraesROB_scaffold_030083_01G000100.1">
    <property type="protein sequence ID" value="TraesROB_scaffold_030083_01G000100.1"/>
    <property type="gene ID" value="TraesROB_scaffold_030083_01G000100"/>
</dbReference>
<keyword evidence="4" id="KW-0804">Transcription</keyword>
<feature type="compositionally biased region" description="Acidic residues" evidence="6">
    <location>
        <begin position="402"/>
        <end position="414"/>
    </location>
</feature>
<dbReference type="InterPro" id="IPR051358">
    <property type="entry name" value="TF_AMS/ICE1/BHLH6-like"/>
</dbReference>
<dbReference type="OrthoDB" id="1890947at2759"/>
<dbReference type="InterPro" id="IPR036638">
    <property type="entry name" value="HLH_DNA-bd_sf"/>
</dbReference>
<dbReference type="Gramene" id="TraesPARA_EIv1.0_2207290.1">
    <property type="protein sequence ID" value="TraesPARA_EIv1.0_2207290.1.CDS"/>
    <property type="gene ID" value="TraesPARA_EIv1.0_2207290"/>
</dbReference>
<dbReference type="InterPro" id="IPR011598">
    <property type="entry name" value="bHLH_dom"/>
</dbReference>
<dbReference type="Gramene" id="TraesRN6D0100161500.1">
    <property type="protein sequence ID" value="TraesRN6D0100161500.1"/>
    <property type="gene ID" value="TraesRN6D0100161500"/>
</dbReference>
<dbReference type="PANTHER" id="PTHR31945">
    <property type="entry name" value="TRANSCRIPTION FACTOR SCREAM2-RELATED"/>
    <property type="match status" value="1"/>
</dbReference>
<evidence type="ECO:0000256" key="5">
    <source>
        <dbReference type="ARBA" id="ARBA00023242"/>
    </source>
</evidence>
<dbReference type="STRING" id="4565.A0A3B6QAI3"/>
<dbReference type="InterPro" id="IPR054502">
    <property type="entry name" value="bHLH-TF_ACT-like_plant"/>
</dbReference>
<keyword evidence="3" id="KW-0805">Transcription regulation</keyword>
<keyword evidence="5" id="KW-0539">Nucleus</keyword>
<sequence>MGGGDYHQQSLIGGAAVHGHGGGGGGTVEAALRPLVGGSHGWDYCMYWQLSPDQRFLEMAGFCCSAEFEAQVATLADVPCSIPLDSSSIGMHAQALLSNQPIWQSSGGAPGPDLLTGYEAASSGGEKTRLLVPVAGGIVELFASRYMAEEQQMAELVMAQCGGGGQGWQETEAQGFAWDAAAAADPGRLYAAASLNLFDGAGGSGSGEPFLAGVQEDGAAGVGWQYAAESSEPPSTVAQEHQQLHGQHGSGVGRADSGSEGSDMQLGDPDDDVDGETQRGSGKDGCGKRQQCKNLEAERKRRKKLNDRLYKLRSLVPNITKMDRASILGDAIDYIVGLQKQVKELQDELEDPNPPGGTGGDSKAPDVLLDDHPPPGLDNDEDSPQQQPFPSAGGKRPWKEEAGEEEEMEAEDHDMEPQVEVRQVEGKEFFLQVLCSHKSGRFVRIMDEIAALGLQITTVNVTSYNKLVLNVFRAVMKDNEAAVPADRVRDSLLEVTREMYGGGGAWSSPVPPPPLTNAKLDGMDGQAVPAAAADHYQLHHQVLGGYHHQHLQYLAMD</sequence>
<dbReference type="Gene3D" id="4.10.280.10">
    <property type="entry name" value="Helix-loop-helix DNA-binding domain"/>
    <property type="match status" value="1"/>
</dbReference>
<name>A0A3B6QAI3_WHEAT</name>
<dbReference type="Proteomes" id="UP000019116">
    <property type="component" value="Chromosome 6D"/>
</dbReference>
<dbReference type="Pfam" id="PF22754">
    <property type="entry name" value="bHLH-TF_ACT-like_plant"/>
    <property type="match status" value="1"/>
</dbReference>
<comment type="similarity">
    <text evidence="2">Belongs to the bHLH protein family.</text>
</comment>
<dbReference type="Gramene" id="TraesWEE_scaffold_061789_01G000100.1">
    <property type="protein sequence ID" value="TraesWEE_scaffold_061789_01G000100.1"/>
    <property type="gene ID" value="TraesWEE_scaffold_061789_01G000100"/>
</dbReference>
<accession>A0A3B6QAI3</accession>
<dbReference type="Gramene" id="TraesMACUn03G04496610.1">
    <property type="protein sequence ID" value="TraesMACUn03G04496610.1"/>
    <property type="gene ID" value="TraesMACUn03G04496610"/>
</dbReference>